<dbReference type="CDD" id="cd20197">
    <property type="entry name" value="T-box_VegT-like"/>
    <property type="match status" value="1"/>
</dbReference>
<dbReference type="PROSITE" id="PS50252">
    <property type="entry name" value="TBOX_3"/>
    <property type="match status" value="1"/>
</dbReference>
<keyword evidence="4" id="KW-0804">Transcription</keyword>
<dbReference type="GO" id="GO:0001708">
    <property type="term" value="P:cell fate specification"/>
    <property type="evidence" value="ECO:0007669"/>
    <property type="project" value="TreeGrafter"/>
</dbReference>
<feature type="compositionally biased region" description="Basic and acidic residues" evidence="7">
    <location>
        <begin position="252"/>
        <end position="283"/>
    </location>
</feature>
<dbReference type="Proteomes" id="UP001239994">
    <property type="component" value="Unassembled WGS sequence"/>
</dbReference>
<evidence type="ECO:0000259" key="8">
    <source>
        <dbReference type="PROSITE" id="PS50252"/>
    </source>
</evidence>
<name>A0AAD9DME5_9TELE</name>
<dbReference type="SUPFAM" id="SSF49417">
    <property type="entry name" value="p53-like transcription factors"/>
    <property type="match status" value="1"/>
</dbReference>
<evidence type="ECO:0000256" key="5">
    <source>
        <dbReference type="ARBA" id="ARBA00023242"/>
    </source>
</evidence>
<dbReference type="GO" id="GO:0005634">
    <property type="term" value="C:nucleus"/>
    <property type="evidence" value="ECO:0007669"/>
    <property type="project" value="UniProtKB-SubCell"/>
</dbReference>
<dbReference type="GO" id="GO:0003007">
    <property type="term" value="P:heart morphogenesis"/>
    <property type="evidence" value="ECO:0007669"/>
    <property type="project" value="TreeGrafter"/>
</dbReference>
<feature type="region of interest" description="Disordered" evidence="7">
    <location>
        <begin position="217"/>
        <end position="315"/>
    </location>
</feature>
<keyword evidence="10" id="KW-1185">Reference proteome</keyword>
<dbReference type="PANTHER" id="PTHR11267:SF204">
    <property type="entry name" value="SPADETAIL"/>
    <property type="match status" value="1"/>
</dbReference>
<dbReference type="GO" id="GO:0000981">
    <property type="term" value="F:DNA-binding transcription factor activity, RNA polymerase II-specific"/>
    <property type="evidence" value="ECO:0007669"/>
    <property type="project" value="TreeGrafter"/>
</dbReference>
<dbReference type="Gene3D" id="2.60.40.820">
    <property type="entry name" value="Transcription factor, T-box"/>
    <property type="match status" value="1"/>
</dbReference>
<keyword evidence="2" id="KW-0805">Transcription regulation</keyword>
<evidence type="ECO:0000313" key="10">
    <source>
        <dbReference type="Proteomes" id="UP001239994"/>
    </source>
</evidence>
<keyword evidence="5 6" id="KW-0539">Nucleus</keyword>
<feature type="region of interest" description="Disordered" evidence="7">
    <location>
        <begin position="419"/>
        <end position="445"/>
    </location>
</feature>
<evidence type="ECO:0000256" key="2">
    <source>
        <dbReference type="ARBA" id="ARBA00023015"/>
    </source>
</evidence>
<feature type="region of interest" description="Disordered" evidence="7">
    <location>
        <begin position="334"/>
        <end position="382"/>
    </location>
</feature>
<comment type="caution">
    <text evidence="6">Lacks conserved residue(s) required for the propagation of feature annotation.</text>
</comment>
<evidence type="ECO:0000256" key="3">
    <source>
        <dbReference type="ARBA" id="ARBA00023125"/>
    </source>
</evidence>
<keyword evidence="3 6" id="KW-0238">DNA-binding</keyword>
<reference evidence="9" key="1">
    <citation type="submission" date="2023-03" db="EMBL/GenBank/DDBJ databases">
        <title>Electrophorus voltai genome.</title>
        <authorList>
            <person name="Bian C."/>
        </authorList>
    </citation>
    <scope>NUCLEOTIDE SEQUENCE</scope>
    <source>
        <strain evidence="9">CB-2022</strain>
        <tissue evidence="9">Muscle</tissue>
    </source>
</reference>
<dbReference type="FunFam" id="2.60.40.820:FF:000007">
    <property type="entry name" value="T-box transcription factor"/>
    <property type="match status" value="1"/>
</dbReference>
<dbReference type="EMBL" id="JAROKS010000024">
    <property type="protein sequence ID" value="KAK1787081.1"/>
    <property type="molecule type" value="Genomic_DNA"/>
</dbReference>
<dbReference type="GO" id="GO:0000785">
    <property type="term" value="C:chromatin"/>
    <property type="evidence" value="ECO:0007669"/>
    <property type="project" value="TreeGrafter"/>
</dbReference>
<dbReference type="SMART" id="SM00425">
    <property type="entry name" value="TBOX"/>
    <property type="match status" value="1"/>
</dbReference>
<sequence>MLASASRAPAPPKTQPDLKHNFSIPPPATMAGAPDPYHQGNIRMTLEDQELWKSFHEIGTEMIITKPGRRMFPHCKINISGLVPYAKYILLVDMVPEDGFRYKWNKDKWELAGKAEPQPPYRTYLHPDSPAPGSHWMKQPVSFLKLKLTNNALDQHGHIILHSMHRYHPRFHIVQADDLYSVRWSVFQTFTFPETSFTAVTAYQNTKITKLKIDNNPFAKGFRDEGTNSKRRASRGRSDTEHLAKKLNPTVKDSDQDRSQDLRHSCEDRAALKESGEVKEERFSPWGGVSDRESSHVLGQDSPVGSEARDVYSSEQLVPGHSSYQPYRFHEYGKLQSPSSSSVGSGTGSRVPDIATVPEHEGKAAAHEPGPTHCPPNLASTPQDYPGVLNMAVGQAKPAMLSHHPLYAPYGPEQALGQWGGASSAQYPPAPPTHHHHHHHHLATDYSTQAVHHGYHHGNVSDWSQYPLFSYSCW</sequence>
<evidence type="ECO:0000256" key="1">
    <source>
        <dbReference type="ARBA" id="ARBA00004123"/>
    </source>
</evidence>
<dbReference type="InterPro" id="IPR036960">
    <property type="entry name" value="T-box_sf"/>
</dbReference>
<feature type="region of interest" description="Disordered" evidence="7">
    <location>
        <begin position="1"/>
        <end position="35"/>
    </location>
</feature>
<proteinExistence type="predicted"/>
<accession>A0AAD9DME5</accession>
<organism evidence="9 10">
    <name type="scientific">Electrophorus voltai</name>
    <dbReference type="NCBI Taxonomy" id="2609070"/>
    <lineage>
        <taxon>Eukaryota</taxon>
        <taxon>Metazoa</taxon>
        <taxon>Chordata</taxon>
        <taxon>Craniata</taxon>
        <taxon>Vertebrata</taxon>
        <taxon>Euteleostomi</taxon>
        <taxon>Actinopterygii</taxon>
        <taxon>Neopterygii</taxon>
        <taxon>Teleostei</taxon>
        <taxon>Ostariophysi</taxon>
        <taxon>Gymnotiformes</taxon>
        <taxon>Gymnotoidei</taxon>
        <taxon>Gymnotidae</taxon>
        <taxon>Electrophorus</taxon>
    </lineage>
</organism>
<evidence type="ECO:0000256" key="6">
    <source>
        <dbReference type="PROSITE-ProRule" id="PRU00201"/>
    </source>
</evidence>
<comment type="subcellular location">
    <subcellularLocation>
        <location evidence="1 6">Nucleus</location>
    </subcellularLocation>
</comment>
<dbReference type="PRINTS" id="PR00937">
    <property type="entry name" value="TBOX"/>
</dbReference>
<dbReference type="Pfam" id="PF00907">
    <property type="entry name" value="T-box"/>
    <property type="match status" value="1"/>
</dbReference>
<dbReference type="PANTHER" id="PTHR11267">
    <property type="entry name" value="T-BOX PROTEIN-RELATED"/>
    <property type="match status" value="1"/>
</dbReference>
<dbReference type="GO" id="GO:0007389">
    <property type="term" value="P:pattern specification process"/>
    <property type="evidence" value="ECO:0007669"/>
    <property type="project" value="TreeGrafter"/>
</dbReference>
<dbReference type="InterPro" id="IPR018186">
    <property type="entry name" value="TF_T-box_CS"/>
</dbReference>
<dbReference type="InterPro" id="IPR046360">
    <property type="entry name" value="T-box_DNA-bd"/>
</dbReference>
<dbReference type="GO" id="GO:0000978">
    <property type="term" value="F:RNA polymerase II cis-regulatory region sequence-specific DNA binding"/>
    <property type="evidence" value="ECO:0007669"/>
    <property type="project" value="InterPro"/>
</dbReference>
<comment type="caution">
    <text evidence="9">The sequence shown here is derived from an EMBL/GenBank/DDBJ whole genome shotgun (WGS) entry which is preliminary data.</text>
</comment>
<protein>
    <recommendedName>
        <fullName evidence="8">T-box domain-containing protein</fullName>
    </recommendedName>
</protein>
<evidence type="ECO:0000256" key="7">
    <source>
        <dbReference type="SAM" id="MobiDB-lite"/>
    </source>
</evidence>
<dbReference type="AlphaFoldDB" id="A0AAD9DME5"/>
<evidence type="ECO:0000313" key="9">
    <source>
        <dbReference type="EMBL" id="KAK1787081.1"/>
    </source>
</evidence>
<dbReference type="InterPro" id="IPR001699">
    <property type="entry name" value="TF_T-box"/>
</dbReference>
<dbReference type="InterPro" id="IPR008967">
    <property type="entry name" value="p53-like_TF_DNA-bd_sf"/>
</dbReference>
<gene>
    <name evidence="9" type="ORF">P4O66_017455</name>
</gene>
<dbReference type="GO" id="GO:0045893">
    <property type="term" value="P:positive regulation of DNA-templated transcription"/>
    <property type="evidence" value="ECO:0007669"/>
    <property type="project" value="InterPro"/>
</dbReference>
<dbReference type="GO" id="GO:0060429">
    <property type="term" value="P:epithelium development"/>
    <property type="evidence" value="ECO:0007669"/>
    <property type="project" value="UniProtKB-ARBA"/>
</dbReference>
<dbReference type="PROSITE" id="PS01283">
    <property type="entry name" value="TBOX_1"/>
    <property type="match status" value="1"/>
</dbReference>
<feature type="domain" description="T-box" evidence="8">
    <location>
        <begin position="46"/>
        <end position="224"/>
    </location>
</feature>
<dbReference type="PROSITE" id="PS01264">
    <property type="entry name" value="TBOX_2"/>
    <property type="match status" value="1"/>
</dbReference>
<evidence type="ECO:0000256" key="4">
    <source>
        <dbReference type="ARBA" id="ARBA00023163"/>
    </source>
</evidence>